<protein>
    <submittedName>
        <fullName evidence="3">Uncharacterized protein</fullName>
    </submittedName>
</protein>
<keyword evidence="2" id="KW-1133">Transmembrane helix</keyword>
<proteinExistence type="predicted"/>
<evidence type="ECO:0000256" key="2">
    <source>
        <dbReference type="SAM" id="Phobius"/>
    </source>
</evidence>
<accession>A0AA39A557</accession>
<name>A0AA39A557_VITRO</name>
<organism evidence="3 4">
    <name type="scientific">Vitis rotundifolia</name>
    <name type="common">Muscadine grape</name>
    <dbReference type="NCBI Taxonomy" id="103349"/>
    <lineage>
        <taxon>Eukaryota</taxon>
        <taxon>Viridiplantae</taxon>
        <taxon>Streptophyta</taxon>
        <taxon>Embryophyta</taxon>
        <taxon>Tracheophyta</taxon>
        <taxon>Spermatophyta</taxon>
        <taxon>Magnoliopsida</taxon>
        <taxon>eudicotyledons</taxon>
        <taxon>Gunneridae</taxon>
        <taxon>Pentapetalae</taxon>
        <taxon>rosids</taxon>
        <taxon>Vitales</taxon>
        <taxon>Vitaceae</taxon>
        <taxon>Viteae</taxon>
        <taxon>Vitis</taxon>
    </lineage>
</organism>
<evidence type="ECO:0000313" key="4">
    <source>
        <dbReference type="Proteomes" id="UP001168098"/>
    </source>
</evidence>
<reference evidence="3 4" key="1">
    <citation type="journal article" date="2023" name="BMC Biotechnol.">
        <title>Vitis rotundifolia cv Carlos genome sequencing.</title>
        <authorList>
            <person name="Huff M."/>
            <person name="Hulse-Kemp A."/>
            <person name="Scheffler B."/>
            <person name="Youngblood R."/>
            <person name="Simpson S."/>
            <person name="Babiker E."/>
            <person name="Staton M."/>
        </authorList>
    </citation>
    <scope>NUCLEOTIDE SEQUENCE [LARGE SCALE GENOMIC DNA]</scope>
    <source>
        <tissue evidence="3">Leaf</tissue>
    </source>
</reference>
<keyword evidence="4" id="KW-1185">Reference proteome</keyword>
<dbReference type="AlphaFoldDB" id="A0AA39A557"/>
<dbReference type="EMBL" id="JARBHA010000005">
    <property type="protein sequence ID" value="KAJ9701026.1"/>
    <property type="molecule type" value="Genomic_DNA"/>
</dbReference>
<keyword evidence="2" id="KW-0812">Transmembrane</keyword>
<dbReference type="Proteomes" id="UP001168098">
    <property type="component" value="Unassembled WGS sequence"/>
</dbReference>
<feature type="region of interest" description="Disordered" evidence="1">
    <location>
        <begin position="77"/>
        <end position="97"/>
    </location>
</feature>
<evidence type="ECO:0000313" key="3">
    <source>
        <dbReference type="EMBL" id="KAJ9701026.1"/>
    </source>
</evidence>
<keyword evidence="2" id="KW-0472">Membrane</keyword>
<feature type="transmembrane region" description="Helical" evidence="2">
    <location>
        <begin position="147"/>
        <end position="171"/>
    </location>
</feature>
<sequence>MITRSITTANPSSIIEQKKKKCKIPHNIQKLFFFSNMGASTAMPASGLGGTPRRTMTSIEFLKKNGKGIKQDKLMGCRDTDKSTDISEENQTKRPKLRENDLDCDGAELNGGLEMEVVSALAPASHHKGLARKVLLDVVGLLNLRLWSLWTLSQIFFNFQIFFFLLFLLILNKHEYDFHNSKTIEFVGLIHAR</sequence>
<comment type="caution">
    <text evidence="3">The sequence shown here is derived from an EMBL/GenBank/DDBJ whole genome shotgun (WGS) entry which is preliminary data.</text>
</comment>
<gene>
    <name evidence="3" type="ORF">PVL29_006396</name>
</gene>
<evidence type="ECO:0000256" key="1">
    <source>
        <dbReference type="SAM" id="MobiDB-lite"/>
    </source>
</evidence>